<dbReference type="OrthoDB" id="10428809at2759"/>
<organism evidence="3">
    <name type="scientific">Colletotrichum graminicola (strain M1.001 / M2 / FGSC 10212)</name>
    <name type="common">Maize anthracnose fungus</name>
    <name type="synonym">Glomerella graminicola</name>
    <dbReference type="NCBI Taxonomy" id="645133"/>
    <lineage>
        <taxon>Eukaryota</taxon>
        <taxon>Fungi</taxon>
        <taxon>Dikarya</taxon>
        <taxon>Ascomycota</taxon>
        <taxon>Pezizomycotina</taxon>
        <taxon>Sordariomycetes</taxon>
        <taxon>Hypocreomycetidae</taxon>
        <taxon>Glomerellales</taxon>
        <taxon>Glomerellaceae</taxon>
        <taxon>Colletotrichum</taxon>
        <taxon>Colletotrichum graminicola species complex</taxon>
    </lineage>
</organism>
<accession>E3QM58</accession>
<feature type="region of interest" description="Disordered" evidence="1">
    <location>
        <begin position="1"/>
        <end position="23"/>
    </location>
</feature>
<reference evidence="3" key="1">
    <citation type="journal article" date="2012" name="Nat. Genet.">
        <title>Lifestyle transitions in plant pathogenic Colletotrichum fungi deciphered by genome and transcriptome analyses.</title>
        <authorList>
            <person name="O'Connell R.J."/>
            <person name="Thon M.R."/>
            <person name="Hacquard S."/>
            <person name="Amyotte S.G."/>
            <person name="Kleemann J."/>
            <person name="Torres M.F."/>
            <person name="Damm U."/>
            <person name="Buiate E.A."/>
            <person name="Epstein L."/>
            <person name="Alkan N."/>
            <person name="Altmueller J."/>
            <person name="Alvarado-Balderrama L."/>
            <person name="Bauser C.A."/>
            <person name="Becker C."/>
            <person name="Birren B.W."/>
            <person name="Chen Z."/>
            <person name="Choi J."/>
            <person name="Crouch J.A."/>
            <person name="Duvick J.P."/>
            <person name="Farman M.A."/>
            <person name="Gan P."/>
            <person name="Heiman D."/>
            <person name="Henrissat B."/>
            <person name="Howard R.J."/>
            <person name="Kabbage M."/>
            <person name="Koch C."/>
            <person name="Kracher B."/>
            <person name="Kubo Y."/>
            <person name="Law A.D."/>
            <person name="Lebrun M.-H."/>
            <person name="Lee Y.-H."/>
            <person name="Miyara I."/>
            <person name="Moore N."/>
            <person name="Neumann U."/>
            <person name="Nordstroem K."/>
            <person name="Panaccione D.G."/>
            <person name="Panstruga R."/>
            <person name="Place M."/>
            <person name="Proctor R.H."/>
            <person name="Prusky D."/>
            <person name="Rech G."/>
            <person name="Reinhardt R."/>
            <person name="Rollins J.A."/>
            <person name="Rounsley S."/>
            <person name="Schardl C.L."/>
            <person name="Schwartz D.C."/>
            <person name="Shenoy N."/>
            <person name="Shirasu K."/>
            <person name="Sikhakolli U.R."/>
            <person name="Stueber K."/>
            <person name="Sukno S.A."/>
            <person name="Sweigard J.A."/>
            <person name="Takano Y."/>
            <person name="Takahara H."/>
            <person name="Trail F."/>
            <person name="van der Does H.C."/>
            <person name="Voll L.M."/>
            <person name="Will I."/>
            <person name="Young S."/>
            <person name="Zeng Q."/>
            <person name="Zhang J."/>
            <person name="Zhou S."/>
            <person name="Dickman M.B."/>
            <person name="Schulze-Lefert P."/>
            <person name="Ver Loren van Themaat E."/>
            <person name="Ma L.-J."/>
            <person name="Vaillancourt L.J."/>
        </authorList>
    </citation>
    <scope>NUCLEOTIDE SEQUENCE [LARGE SCALE GENOMIC DNA]</scope>
    <source>
        <strain evidence="3">M1.001 / M2 / FGSC 10212</strain>
    </source>
</reference>
<evidence type="ECO:0000256" key="1">
    <source>
        <dbReference type="SAM" id="MobiDB-lite"/>
    </source>
</evidence>
<feature type="compositionally biased region" description="Basic and acidic residues" evidence="1">
    <location>
        <begin position="1"/>
        <end position="20"/>
    </location>
</feature>
<dbReference type="Proteomes" id="UP000008782">
    <property type="component" value="Unassembled WGS sequence"/>
</dbReference>
<dbReference type="RefSeq" id="XP_008095966.1">
    <property type="nucleotide sequence ID" value="XM_008097775.1"/>
</dbReference>
<dbReference type="GeneID" id="24412455"/>
<evidence type="ECO:0000313" key="3">
    <source>
        <dbReference type="Proteomes" id="UP000008782"/>
    </source>
</evidence>
<keyword evidence="3" id="KW-1185">Reference proteome</keyword>
<evidence type="ECO:0000313" key="2">
    <source>
        <dbReference type="EMBL" id="EFQ31946.1"/>
    </source>
</evidence>
<gene>
    <name evidence="2" type="ORF">GLRG_07090</name>
</gene>
<dbReference type="VEuPathDB" id="FungiDB:GLRG_07090"/>
<sequence length="63" mass="7279">MKKLKNVEARRGEPRRDDKQMGQWKCCTEHPSFKIPGLVEAKRGTVDPERPRIWCDTAVQAEA</sequence>
<name>E3QM58_COLGM</name>
<dbReference type="EMBL" id="GG697358">
    <property type="protein sequence ID" value="EFQ31946.1"/>
    <property type="molecule type" value="Genomic_DNA"/>
</dbReference>
<dbReference type="HOGENOM" id="CLU_2885647_0_0_1"/>
<protein>
    <submittedName>
        <fullName evidence="2">Uncharacterized protein</fullName>
    </submittedName>
</protein>
<proteinExistence type="predicted"/>
<dbReference type="AlphaFoldDB" id="E3QM58"/>